<evidence type="ECO:0000313" key="3">
    <source>
        <dbReference type="EMBL" id="KAA6388027.1"/>
    </source>
</evidence>
<gene>
    <name evidence="3" type="ORF">EZS28_016447</name>
</gene>
<keyword evidence="1" id="KW-0175">Coiled coil</keyword>
<feature type="region of interest" description="Disordered" evidence="2">
    <location>
        <begin position="243"/>
        <end position="271"/>
    </location>
</feature>
<protein>
    <submittedName>
        <fullName evidence="3">Uncharacterized protein</fullName>
    </submittedName>
</protein>
<dbReference type="SUPFAM" id="SSF54001">
    <property type="entry name" value="Cysteine proteinases"/>
    <property type="match status" value="1"/>
</dbReference>
<dbReference type="Proteomes" id="UP000324800">
    <property type="component" value="Unassembled WGS sequence"/>
</dbReference>
<feature type="region of interest" description="Disordered" evidence="2">
    <location>
        <begin position="887"/>
        <end position="927"/>
    </location>
</feature>
<dbReference type="OrthoDB" id="167576at2759"/>
<reference evidence="3 4" key="1">
    <citation type="submission" date="2019-03" db="EMBL/GenBank/DDBJ databases">
        <title>Single cell metagenomics reveals metabolic interactions within the superorganism composed of flagellate Streblomastix strix and complex community of Bacteroidetes bacteria on its surface.</title>
        <authorList>
            <person name="Treitli S.C."/>
            <person name="Kolisko M."/>
            <person name="Husnik F."/>
            <person name="Keeling P."/>
            <person name="Hampl V."/>
        </authorList>
    </citation>
    <scope>NUCLEOTIDE SEQUENCE [LARGE SCALE GENOMIC DNA]</scope>
    <source>
        <strain evidence="3">ST1C</strain>
    </source>
</reference>
<dbReference type="EMBL" id="SNRW01004147">
    <property type="protein sequence ID" value="KAA6388027.1"/>
    <property type="molecule type" value="Genomic_DNA"/>
</dbReference>
<feature type="region of interest" description="Disordered" evidence="2">
    <location>
        <begin position="1545"/>
        <end position="1577"/>
    </location>
</feature>
<name>A0A5J4VZD5_9EUKA</name>
<evidence type="ECO:0000313" key="4">
    <source>
        <dbReference type="Proteomes" id="UP000324800"/>
    </source>
</evidence>
<comment type="caution">
    <text evidence="3">The sequence shown here is derived from an EMBL/GenBank/DDBJ whole genome shotgun (WGS) entry which is preliminary data.</text>
</comment>
<dbReference type="InterPro" id="IPR038765">
    <property type="entry name" value="Papain-like_cys_pep_sf"/>
</dbReference>
<feature type="compositionally biased region" description="Polar residues" evidence="2">
    <location>
        <begin position="245"/>
        <end position="271"/>
    </location>
</feature>
<organism evidence="3 4">
    <name type="scientific">Streblomastix strix</name>
    <dbReference type="NCBI Taxonomy" id="222440"/>
    <lineage>
        <taxon>Eukaryota</taxon>
        <taxon>Metamonada</taxon>
        <taxon>Preaxostyla</taxon>
        <taxon>Oxymonadida</taxon>
        <taxon>Streblomastigidae</taxon>
        <taxon>Streblomastix</taxon>
    </lineage>
</organism>
<feature type="compositionally biased region" description="Polar residues" evidence="2">
    <location>
        <begin position="9"/>
        <end position="22"/>
    </location>
</feature>
<feature type="compositionally biased region" description="Basic and acidic residues" evidence="2">
    <location>
        <begin position="1556"/>
        <end position="1570"/>
    </location>
</feature>
<dbReference type="PANTHER" id="PTHR46298">
    <property type="entry name" value="ANDROGLOBIN"/>
    <property type="match status" value="1"/>
</dbReference>
<feature type="compositionally biased region" description="Polar residues" evidence="2">
    <location>
        <begin position="390"/>
        <end position="409"/>
    </location>
</feature>
<feature type="coiled-coil region" evidence="1">
    <location>
        <begin position="964"/>
        <end position="991"/>
    </location>
</feature>
<evidence type="ECO:0000256" key="2">
    <source>
        <dbReference type="SAM" id="MobiDB-lite"/>
    </source>
</evidence>
<feature type="region of interest" description="Disordered" evidence="2">
    <location>
        <begin position="1"/>
        <end position="30"/>
    </location>
</feature>
<proteinExistence type="predicted"/>
<sequence length="1607" mass="181126">MALKPVSKQPISQPKRPSTQTKGGAIIPQEGTEIKLKIKPEHLPMEDSIIWDDFTLANEKWDGNVVGGLYEDPSGLPPLPPSVSDSFQIQWKRPQEIFQHLQFPELQDQPHTPFVVKEQILAPGESQIDWFHRRRRLAFESFCTVTNIPPSTTSVISATEAAQPNGVLEPWQNIISLFMSIAHRSEKMQFSFEDVMKKEQPDVELQYLDEYDAAAGNKPYQEAQPIEIQVVKDAKKDKAVTTKVELSTQKLPSKSDPSSLQPPNEATSLNVQSKGPLAPQLLHEKEAVPDYLWGSIYPQNDQFIPQPTQSGKYSIKLFVGGEWRCITVDDRLPVAVRIVQEESSSIEQLKEAVGQLGIPLLSVNNTKQDAQSVAQGKNIQKQIITNSPQIQKGSQTQLQPKERQISPTGEQGDESARVPVTTLVLLLPVIRSQESQRIEIWPALLCKALCKLASGCEETIVGGGGPALVSWLCGVIPHTVTPHITQLPPDIIIPMMNSKNNLKQLNQEQEQQPWGAAPTGIKQQITKKDSDLRGKLSDYIDPDGFEFYPGKMDGIWWEFLQTLLEGDDPALPFFGVKEAFLSKQETMAEASVVLVTPEANYQEQLDEQQKVFKDNTLLQFLNQQETLNNNLQQNQQTSPTFNFQQIELQPDIQPLPLNTPQAPLYIAYPPIPALTTSLTPSHNIHAPPLLYARPTINRDRMIEGRMFGLSMHHLHAIVGAAVVNGVRLVKLLSPFSHWLGPFGFNDEKRWDSRAEIILGEVFFQRRYPKEAPTPEDIEAEVERIFGQEIWFCNENEGNKLTKSQSDNLQVITGHDIETINKNKNMSRRDRQLVIRGREGGRGIQMEEKKTLEDFERRLMQHFQELQIEQDNQEMNNAREFTDLDLEQDSEGDSWGSYQNSQTSSDQSEFSERSDADGAQGLGIKEKESPQQIINRIANKAISDIELGGMLGTRGQLRDHLFAIVERIICEAEAAQEEAQQLQEEEEDQYEDDFVLQVMKKRRLEEEQQQQFNQPKQIKAKDRLQQKPWLRLDGLPVTSLGKPLQELPIPVQLTMDFKNISYSSHQHTFWMPWTEFLRFFEEWDLYHNINELFIKDTPFLTEKGNPILDKGDGTQVNLSAQIGDQNQVENKLDGKEKSGDKQGSGIGEGKPVGKGKEIQIIPEGPPVIPGLPQELHSVAQQCLIQDIKSPLVPPGNDPARIITFVKTTVPIIAQQSDVDQSVVSLSTNTANAPAKIQEDKSMKGKDVKKVVSTSPPAKIQDKTVSQQLQTQRSTKIIPIVEEQQIPPIPLPLPSKFESLPQKEQIKKIRLYRRTNASNFHPLTQLFRAKFSELPEQVTLAARTAQESAQNAAQIAAALERGEKLDKQTPAKVGLISKESAVSAIANSSAGMGFLPRHTPSEPLQLAVGQDSKKGRILLFTLEVVPPKGPFEWKGNSVKNNKPELPVIIPQQQPVSKSAQAQMKIDPAQDGNQTSRSHIDINIPDEASLIVTHIPSWNTSQSSQYPILKLQTKHINSCWLYVPPNPTTDDDEALMMAQQVQQQQNLIYNRDKEEDEEFKDREKERVKKKNPEDPSQQQVLQIPEKPMYKLFEVHINAPRGYRVQQKQCF</sequence>
<feature type="compositionally biased region" description="Polar residues" evidence="2">
    <location>
        <begin position="895"/>
        <end position="907"/>
    </location>
</feature>
<feature type="compositionally biased region" description="Basic and acidic residues" evidence="2">
    <location>
        <begin position="1129"/>
        <end position="1139"/>
    </location>
</feature>
<feature type="region of interest" description="Disordered" evidence="2">
    <location>
        <begin position="390"/>
        <end position="414"/>
    </location>
</feature>
<accession>A0A5J4VZD5</accession>
<dbReference type="PANTHER" id="PTHR46298:SF1">
    <property type="entry name" value="ANDROGLOBIN"/>
    <property type="match status" value="1"/>
</dbReference>
<feature type="compositionally biased region" description="Gly residues" evidence="2">
    <location>
        <begin position="1141"/>
        <end position="1151"/>
    </location>
</feature>
<dbReference type="InterPro" id="IPR053033">
    <property type="entry name" value="Androglobin-like"/>
</dbReference>
<evidence type="ECO:0000256" key="1">
    <source>
        <dbReference type="SAM" id="Coils"/>
    </source>
</evidence>
<feature type="region of interest" description="Disordered" evidence="2">
    <location>
        <begin position="1120"/>
        <end position="1154"/>
    </location>
</feature>